<comment type="caution">
    <text evidence="5">The sequence shown here is derived from an EMBL/GenBank/DDBJ whole genome shotgun (WGS) entry which is preliminary data.</text>
</comment>
<dbReference type="InterPro" id="IPR005107">
    <property type="entry name" value="CO_DH_flav_C"/>
</dbReference>
<evidence type="ECO:0000259" key="4">
    <source>
        <dbReference type="PROSITE" id="PS51387"/>
    </source>
</evidence>
<dbReference type="EMBL" id="JOTM01000016">
    <property type="protein sequence ID" value="KEK23446.1"/>
    <property type="molecule type" value="Genomic_DNA"/>
</dbReference>
<keyword evidence="6" id="KW-1185">Reference proteome</keyword>
<evidence type="ECO:0000256" key="2">
    <source>
        <dbReference type="ARBA" id="ARBA00022827"/>
    </source>
</evidence>
<sequence>MIPFDFEYYRPCSIKEAIQLFHQLDEEGKSPLYYGGGTEIITMGRLQQIVTKAVIDLKDIPECNVCAWNDRKLTLGATLTLTEVQDAKVFPLLGETAERAADHTARNKITLGGNIAGKIIYREAVLPFLLADSIFVIAGREGVKHIPAQKAFIEKLQLQKGEFLIQIITDQKYVEFPYYSVKKRQLEKIDYPLVTVSALKSDDSIRIAFSGLCAFPFRSLTMEAALNDWDVPVEKRIERALLHIPALILDDIRGSRAYRIFVLKHVLYDVLIKLEGVRE</sequence>
<evidence type="ECO:0000256" key="3">
    <source>
        <dbReference type="ARBA" id="ARBA00023002"/>
    </source>
</evidence>
<dbReference type="Pfam" id="PF00941">
    <property type="entry name" value="FAD_binding_5"/>
    <property type="match status" value="1"/>
</dbReference>
<organism evidence="5 6">
    <name type="scientific">Bacillus gaemokensis</name>
    <dbReference type="NCBI Taxonomy" id="574375"/>
    <lineage>
        <taxon>Bacteria</taxon>
        <taxon>Bacillati</taxon>
        <taxon>Bacillota</taxon>
        <taxon>Bacilli</taxon>
        <taxon>Bacillales</taxon>
        <taxon>Bacillaceae</taxon>
        <taxon>Bacillus</taxon>
        <taxon>Bacillus cereus group</taxon>
    </lineage>
</organism>
<dbReference type="AlphaFoldDB" id="A0A073KAC7"/>
<keyword evidence="3" id="KW-0560">Oxidoreductase</keyword>
<dbReference type="Proteomes" id="UP000027778">
    <property type="component" value="Unassembled WGS sequence"/>
</dbReference>
<dbReference type="eggNOG" id="COG1319">
    <property type="taxonomic scope" value="Bacteria"/>
</dbReference>
<dbReference type="STRING" id="574375.AZF08_17390"/>
<dbReference type="PANTHER" id="PTHR42659:SF2">
    <property type="entry name" value="XANTHINE DEHYDROGENASE SUBUNIT C-RELATED"/>
    <property type="match status" value="1"/>
</dbReference>
<reference evidence="5 6" key="1">
    <citation type="submission" date="2014-06" db="EMBL/GenBank/DDBJ databases">
        <title>Draft genome sequence of Bacillus gaemokensis JCM 15801 (MCCC 1A00707).</title>
        <authorList>
            <person name="Lai Q."/>
            <person name="Liu Y."/>
            <person name="Shao Z."/>
        </authorList>
    </citation>
    <scope>NUCLEOTIDE SEQUENCE [LARGE SCALE GENOMIC DNA]</scope>
    <source>
        <strain evidence="5 6">JCM 15801</strain>
    </source>
</reference>
<evidence type="ECO:0000256" key="1">
    <source>
        <dbReference type="ARBA" id="ARBA00022630"/>
    </source>
</evidence>
<dbReference type="PROSITE" id="PS51387">
    <property type="entry name" value="FAD_PCMH"/>
    <property type="match status" value="1"/>
</dbReference>
<dbReference type="SMART" id="SM01092">
    <property type="entry name" value="CO_deh_flav_C"/>
    <property type="match status" value="1"/>
</dbReference>
<dbReference type="InterPro" id="IPR016169">
    <property type="entry name" value="FAD-bd_PCMH_sub2"/>
</dbReference>
<keyword evidence="1" id="KW-0285">Flavoprotein</keyword>
<gene>
    <name evidence="5" type="ORF">BAGA_09175</name>
</gene>
<dbReference type="InterPro" id="IPR016167">
    <property type="entry name" value="FAD-bd_PCMH_sub1"/>
</dbReference>
<proteinExistence type="predicted"/>
<feature type="domain" description="FAD-binding PCMH-type" evidence="4">
    <location>
        <begin position="1"/>
        <end position="174"/>
    </location>
</feature>
<accession>A0A073KAC7</accession>
<dbReference type="RefSeq" id="WP_033675645.1">
    <property type="nucleotide sequence ID" value="NZ_JOTM01000016.1"/>
</dbReference>
<dbReference type="Gene3D" id="3.30.465.10">
    <property type="match status" value="1"/>
</dbReference>
<dbReference type="OrthoDB" id="9774454at2"/>
<protein>
    <submittedName>
        <fullName evidence="5">Xanthine dehydrogenase</fullName>
    </submittedName>
</protein>
<name>A0A073KAC7_9BACI</name>
<dbReference type="InterPro" id="IPR016166">
    <property type="entry name" value="FAD-bd_PCMH"/>
</dbReference>
<dbReference type="InterPro" id="IPR036318">
    <property type="entry name" value="FAD-bd_PCMH-like_sf"/>
</dbReference>
<dbReference type="Gene3D" id="3.30.43.10">
    <property type="entry name" value="Uridine Diphospho-n-acetylenolpyruvylglucosamine Reductase, domain 2"/>
    <property type="match status" value="1"/>
</dbReference>
<dbReference type="SUPFAM" id="SSF55447">
    <property type="entry name" value="CO dehydrogenase flavoprotein C-terminal domain-like"/>
    <property type="match status" value="1"/>
</dbReference>
<evidence type="ECO:0000313" key="5">
    <source>
        <dbReference type="EMBL" id="KEK23446.1"/>
    </source>
</evidence>
<dbReference type="InterPro" id="IPR036683">
    <property type="entry name" value="CO_DH_flav_C_dom_sf"/>
</dbReference>
<dbReference type="GO" id="GO:0071949">
    <property type="term" value="F:FAD binding"/>
    <property type="evidence" value="ECO:0007669"/>
    <property type="project" value="InterPro"/>
</dbReference>
<dbReference type="InterPro" id="IPR002346">
    <property type="entry name" value="Mopterin_DH_FAD-bd"/>
</dbReference>
<dbReference type="Gene3D" id="3.30.390.50">
    <property type="entry name" value="CO dehydrogenase flavoprotein, C-terminal domain"/>
    <property type="match status" value="1"/>
</dbReference>
<dbReference type="InterPro" id="IPR051312">
    <property type="entry name" value="Diverse_Substr_Oxidored"/>
</dbReference>
<dbReference type="SUPFAM" id="SSF56176">
    <property type="entry name" value="FAD-binding/transporter-associated domain-like"/>
    <property type="match status" value="1"/>
</dbReference>
<keyword evidence="2" id="KW-0274">FAD</keyword>
<evidence type="ECO:0000313" key="6">
    <source>
        <dbReference type="Proteomes" id="UP000027778"/>
    </source>
</evidence>
<dbReference type="GO" id="GO:0016491">
    <property type="term" value="F:oxidoreductase activity"/>
    <property type="evidence" value="ECO:0007669"/>
    <property type="project" value="UniProtKB-KW"/>
</dbReference>
<dbReference type="PANTHER" id="PTHR42659">
    <property type="entry name" value="XANTHINE DEHYDROGENASE SUBUNIT C-RELATED"/>
    <property type="match status" value="1"/>
</dbReference>